<dbReference type="InterPro" id="IPR045619">
    <property type="entry name" value="DUF6443"/>
</dbReference>
<dbReference type="PANTHER" id="PTHR42754">
    <property type="entry name" value="ENDOGLUCANASE"/>
    <property type="match status" value="1"/>
</dbReference>
<feature type="domain" description="Fibronectin type-III" evidence="1">
    <location>
        <begin position="621"/>
        <end position="739"/>
    </location>
</feature>
<dbReference type="Pfam" id="PF20041">
    <property type="entry name" value="DUF6443"/>
    <property type="match status" value="1"/>
</dbReference>
<dbReference type="SUPFAM" id="SSF49299">
    <property type="entry name" value="PKD domain"/>
    <property type="match status" value="1"/>
</dbReference>
<evidence type="ECO:0000259" key="1">
    <source>
        <dbReference type="SMART" id="SM00060"/>
    </source>
</evidence>
<sequence length="1114" mass="122566">MRHMKYFLMIMLVMNLPGCQRTMAQIFKTKISPGDSLLRVQACRLLKLPYEYDAPMITQMTGYLKSRQNTVKALAPRALKAKAPLRANAQRTATDLDKVWDKTFGGYNDACHAIVNTGDGGYLLGGTTQGGNIGDVTEDARSLHDFWIVKTNAQGDKQWDKRFGGGESGPARRANVLRSLVQTNDGGYMLGGSSSAEIGWDKSESSRGDHDYWIVKINAQGVKEWDKRFGGTDYDELSTLIQTTDNGYLLVGSSVAGQGGDRTAPALGSGDYWVVKIDSRGIKEWDKAFGTAGWDVCNAVVQTSDGGYLLGGFASGDNDYTAANYWVIKIDAHGERQWDKKFRGDSFDHLTTMVQTDDGGFLLGGASSSQAGLDKSQPSQGTDFWVIKIDAGGNKVWDKVFGGSGTDYCASILKKDNGDFVLFGYTDSPAGSDLTEDSKGGFDYWCLRISATGNKQWDKRFGGGPLFYYDDWLTTATTGAQDDTYVLGGYSNSDQGTDKTEPPRYRGQYDYWIVKVQELSAPVNLCGTAITFPNNKTLCKGDQVDLSVNNPDVTASWEIPDDVEKETIGVIKDPFIFAPDTTTTLKVTLSKAGCSPVSKLITIVVHERPEVELVSMPDVCPGESFVMEASEVPGATYHWQPMNATTRAVTVAPSDWTSYSLEVTLNGCSNTKTFLPQFKSKASAGMDETICVAGQATLRAGEADSYAWSTGETTQEITFDPTTAGSYTFSVTATTDGCSTTDEVVVTVNAYCPGTPIGFLAQPVAINRIDLHWDEPAGNQTEYVIQRQDASGTFADLATVPAGTHDYQDADLTEGTAYAYRIFSRAGTEQTKEVYAAARTFLPDMNFVRETSVTAKDILPKPTHYAPNADAVNDLISSLTKEQRHITWTYYNGLGTEIQTVVQQESPSGKDVVTPVYFDEFGMSSRQYLAFTKEQDEPGNYVDRAEKHAAVFYASPPDKVAGTPDAYSQTVFEKSPLNRIVKQGGIGPEWQPTPDAQLNDHAVKSRLELNAEHEVLRFGYNPFSNTFFFEPYFWPVGWLYKTKTYDDDNTVVIEFKDLNGRLILKRVQLARGVDPPLTRTNYADTYYIYDPLGRLVEILTPEAVKHLKELHNID</sequence>
<dbReference type="InterPro" id="IPR036116">
    <property type="entry name" value="FN3_sf"/>
</dbReference>
<dbReference type="InterPro" id="IPR035986">
    <property type="entry name" value="PKD_dom_sf"/>
</dbReference>
<dbReference type="Proteomes" id="UP000184212">
    <property type="component" value="Unassembled WGS sequence"/>
</dbReference>
<keyword evidence="3" id="KW-1185">Reference proteome</keyword>
<dbReference type="SUPFAM" id="SSF49265">
    <property type="entry name" value="Fibronectin type III"/>
    <property type="match status" value="1"/>
</dbReference>
<dbReference type="InterPro" id="IPR013783">
    <property type="entry name" value="Ig-like_fold"/>
</dbReference>
<proteinExistence type="predicted"/>
<dbReference type="EMBL" id="FQWQ01000001">
    <property type="protein sequence ID" value="SHG40712.1"/>
    <property type="molecule type" value="Genomic_DNA"/>
</dbReference>
<evidence type="ECO:0000313" key="2">
    <source>
        <dbReference type="EMBL" id="SHG40712.1"/>
    </source>
</evidence>
<protein>
    <recommendedName>
        <fullName evidence="1">Fibronectin type-III domain-containing protein</fullName>
    </recommendedName>
</protein>
<gene>
    <name evidence="2" type="ORF">SAMN04488109_0102</name>
</gene>
<reference evidence="2 3" key="1">
    <citation type="submission" date="2016-11" db="EMBL/GenBank/DDBJ databases">
        <authorList>
            <person name="Jaros S."/>
            <person name="Januszkiewicz K."/>
            <person name="Wedrychowicz H."/>
        </authorList>
    </citation>
    <scope>NUCLEOTIDE SEQUENCE [LARGE SCALE GENOMIC DNA]</scope>
    <source>
        <strain evidence="2 3">DSM 24574</strain>
    </source>
</reference>
<evidence type="ECO:0000313" key="3">
    <source>
        <dbReference type="Proteomes" id="UP000184212"/>
    </source>
</evidence>
<accession>A0A1M5JJH0</accession>
<feature type="domain" description="Fibronectin type-III" evidence="1">
    <location>
        <begin position="753"/>
        <end position="829"/>
    </location>
</feature>
<dbReference type="PANTHER" id="PTHR42754:SF1">
    <property type="entry name" value="LIPOPROTEIN"/>
    <property type="match status" value="1"/>
</dbReference>
<dbReference type="AlphaFoldDB" id="A0A1M5JJH0"/>
<dbReference type="InterPro" id="IPR003961">
    <property type="entry name" value="FN3_dom"/>
</dbReference>
<dbReference type="CDD" id="cd00063">
    <property type="entry name" value="FN3"/>
    <property type="match status" value="1"/>
</dbReference>
<name>A0A1M5JJH0_9BACT</name>
<dbReference type="STRING" id="947013.SAMN04488109_0102"/>
<organism evidence="2 3">
    <name type="scientific">Chryseolinea serpens</name>
    <dbReference type="NCBI Taxonomy" id="947013"/>
    <lineage>
        <taxon>Bacteria</taxon>
        <taxon>Pseudomonadati</taxon>
        <taxon>Bacteroidota</taxon>
        <taxon>Cytophagia</taxon>
        <taxon>Cytophagales</taxon>
        <taxon>Fulvivirgaceae</taxon>
        <taxon>Chryseolinea</taxon>
    </lineage>
</organism>
<dbReference type="SMART" id="SM00060">
    <property type="entry name" value="FN3"/>
    <property type="match status" value="2"/>
</dbReference>
<dbReference type="Gene3D" id="2.60.40.10">
    <property type="entry name" value="Immunoglobulins"/>
    <property type="match status" value="2"/>
</dbReference>